<evidence type="ECO:0000313" key="9">
    <source>
        <dbReference type="EMBL" id="GAA0732396.1"/>
    </source>
</evidence>
<dbReference type="SMART" id="SM00793">
    <property type="entry name" value="AgrB"/>
    <property type="match status" value="1"/>
</dbReference>
<evidence type="ECO:0000256" key="1">
    <source>
        <dbReference type="ARBA" id="ARBA00022475"/>
    </source>
</evidence>
<evidence type="ECO:0000256" key="4">
    <source>
        <dbReference type="ARBA" id="ARBA00022692"/>
    </source>
</evidence>
<name>A0ABN1J8T9_9CLOT</name>
<evidence type="ECO:0000256" key="6">
    <source>
        <dbReference type="ARBA" id="ARBA00022989"/>
    </source>
</evidence>
<accession>A0ABN1J8T9</accession>
<keyword evidence="4 8" id="KW-0812">Transmembrane</keyword>
<dbReference type="EMBL" id="BAAACG010000001">
    <property type="protein sequence ID" value="GAA0732396.1"/>
    <property type="molecule type" value="Genomic_DNA"/>
</dbReference>
<keyword evidence="2" id="KW-0673">Quorum sensing</keyword>
<evidence type="ECO:0008006" key="11">
    <source>
        <dbReference type="Google" id="ProtNLM"/>
    </source>
</evidence>
<organism evidence="9 10">
    <name type="scientific">Clostridium oceanicum</name>
    <dbReference type="NCBI Taxonomy" id="1543"/>
    <lineage>
        <taxon>Bacteria</taxon>
        <taxon>Bacillati</taxon>
        <taxon>Bacillota</taxon>
        <taxon>Clostridia</taxon>
        <taxon>Eubacteriales</taxon>
        <taxon>Clostridiaceae</taxon>
        <taxon>Clostridium</taxon>
    </lineage>
</organism>
<keyword evidence="5" id="KW-0378">Hydrolase</keyword>
<dbReference type="Pfam" id="PF04647">
    <property type="entry name" value="AgrB"/>
    <property type="match status" value="1"/>
</dbReference>
<dbReference type="InterPro" id="IPR006741">
    <property type="entry name" value="AgrB"/>
</dbReference>
<reference evidence="9 10" key="1">
    <citation type="journal article" date="2019" name="Int. J. Syst. Evol. Microbiol.">
        <title>The Global Catalogue of Microorganisms (GCM) 10K type strain sequencing project: providing services to taxonomists for standard genome sequencing and annotation.</title>
        <authorList>
            <consortium name="The Broad Institute Genomics Platform"/>
            <consortium name="The Broad Institute Genome Sequencing Center for Infectious Disease"/>
            <person name="Wu L."/>
            <person name="Ma J."/>
        </authorList>
    </citation>
    <scope>NUCLEOTIDE SEQUENCE [LARGE SCALE GENOMIC DNA]</scope>
    <source>
        <strain evidence="9 10">JCM 1407</strain>
    </source>
</reference>
<keyword evidence="3" id="KW-0645">Protease</keyword>
<sequence>MSLSEIWAHKLALLINEYAQKDDEYVQTLEYGLAMTFISITKAIVLFILAYFLGLFKETILFLICFVFMRKSVGGIHAQKSNNCTIATSIIIVGGAYVSINIYLNKWIVGILFLISLILIYLYAPADTKKNPITDEKCRKLLKKRSIIKTLVLVCIVFFIKENTYVNIISLSTFVASVMITPYIYIKFGKEYGNYEKIRK</sequence>
<evidence type="ECO:0000313" key="10">
    <source>
        <dbReference type="Proteomes" id="UP001501510"/>
    </source>
</evidence>
<gene>
    <name evidence="9" type="ORF">GCM10008906_01920</name>
</gene>
<evidence type="ECO:0000256" key="7">
    <source>
        <dbReference type="ARBA" id="ARBA00023136"/>
    </source>
</evidence>
<feature type="transmembrane region" description="Helical" evidence="8">
    <location>
        <begin position="145"/>
        <end position="160"/>
    </location>
</feature>
<proteinExistence type="predicted"/>
<keyword evidence="7 8" id="KW-0472">Membrane</keyword>
<keyword evidence="10" id="KW-1185">Reference proteome</keyword>
<keyword evidence="1" id="KW-1003">Cell membrane</keyword>
<dbReference type="RefSeq" id="WP_343757907.1">
    <property type="nucleotide sequence ID" value="NZ_BAAACG010000001.1"/>
</dbReference>
<feature type="transmembrane region" description="Helical" evidence="8">
    <location>
        <begin position="106"/>
        <end position="124"/>
    </location>
</feature>
<evidence type="ECO:0000256" key="5">
    <source>
        <dbReference type="ARBA" id="ARBA00022801"/>
    </source>
</evidence>
<comment type="caution">
    <text evidence="9">The sequence shown here is derived from an EMBL/GenBank/DDBJ whole genome shotgun (WGS) entry which is preliminary data.</text>
</comment>
<feature type="transmembrane region" description="Helical" evidence="8">
    <location>
        <begin position="81"/>
        <end position="100"/>
    </location>
</feature>
<feature type="transmembrane region" description="Helical" evidence="8">
    <location>
        <begin position="166"/>
        <end position="186"/>
    </location>
</feature>
<evidence type="ECO:0000256" key="2">
    <source>
        <dbReference type="ARBA" id="ARBA00022654"/>
    </source>
</evidence>
<protein>
    <recommendedName>
        <fullName evidence="11">AgrB-like protein</fullName>
    </recommendedName>
</protein>
<keyword evidence="6 8" id="KW-1133">Transmembrane helix</keyword>
<evidence type="ECO:0000256" key="8">
    <source>
        <dbReference type="SAM" id="Phobius"/>
    </source>
</evidence>
<feature type="transmembrane region" description="Helical" evidence="8">
    <location>
        <begin position="43"/>
        <end position="69"/>
    </location>
</feature>
<evidence type="ECO:0000256" key="3">
    <source>
        <dbReference type="ARBA" id="ARBA00022670"/>
    </source>
</evidence>
<dbReference type="Proteomes" id="UP001501510">
    <property type="component" value="Unassembled WGS sequence"/>
</dbReference>